<proteinExistence type="predicted"/>
<keyword evidence="4" id="KW-0539">Nucleus</keyword>
<feature type="compositionally biased region" description="Basic and acidic residues" evidence="5">
    <location>
        <begin position="185"/>
        <end position="195"/>
    </location>
</feature>
<evidence type="ECO:0000313" key="6">
    <source>
        <dbReference type="EMBL" id="KAF3330020.1"/>
    </source>
</evidence>
<dbReference type="GO" id="GO:0003677">
    <property type="term" value="F:DNA binding"/>
    <property type="evidence" value="ECO:0007669"/>
    <property type="project" value="InterPro"/>
</dbReference>
<comment type="caution">
    <text evidence="6">The sequence shown here is derived from an EMBL/GenBank/DDBJ whole genome shotgun (WGS) entry which is preliminary data.</text>
</comment>
<dbReference type="AlphaFoldDB" id="A0A833QMV1"/>
<feature type="region of interest" description="Disordered" evidence="5">
    <location>
        <begin position="184"/>
        <end position="214"/>
    </location>
</feature>
<dbReference type="GO" id="GO:0042797">
    <property type="term" value="P:tRNA transcription by RNA polymerase III"/>
    <property type="evidence" value="ECO:0007669"/>
    <property type="project" value="TreeGrafter"/>
</dbReference>
<organism evidence="6 7">
    <name type="scientific">Carex littledalei</name>
    <dbReference type="NCBI Taxonomy" id="544730"/>
    <lineage>
        <taxon>Eukaryota</taxon>
        <taxon>Viridiplantae</taxon>
        <taxon>Streptophyta</taxon>
        <taxon>Embryophyta</taxon>
        <taxon>Tracheophyta</taxon>
        <taxon>Spermatophyta</taxon>
        <taxon>Magnoliopsida</taxon>
        <taxon>Liliopsida</taxon>
        <taxon>Poales</taxon>
        <taxon>Cyperaceae</taxon>
        <taxon>Cyperoideae</taxon>
        <taxon>Cariceae</taxon>
        <taxon>Carex</taxon>
        <taxon>Carex subgen. Euthyceras</taxon>
    </lineage>
</organism>
<dbReference type="Pfam" id="PF05132">
    <property type="entry name" value="RNA_pol_Rpc4"/>
    <property type="match status" value="1"/>
</dbReference>
<keyword evidence="2 6" id="KW-0240">DNA-directed RNA polymerase</keyword>
<evidence type="ECO:0000256" key="2">
    <source>
        <dbReference type="ARBA" id="ARBA00022478"/>
    </source>
</evidence>
<evidence type="ECO:0000313" key="7">
    <source>
        <dbReference type="Proteomes" id="UP000623129"/>
    </source>
</evidence>
<gene>
    <name evidence="6" type="ORF">FCM35_KLT05351</name>
</gene>
<feature type="region of interest" description="Disordered" evidence="5">
    <location>
        <begin position="1"/>
        <end position="41"/>
    </location>
</feature>
<evidence type="ECO:0000256" key="5">
    <source>
        <dbReference type="SAM" id="MobiDB-lite"/>
    </source>
</evidence>
<keyword evidence="7" id="KW-1185">Reference proteome</keyword>
<sequence length="301" mass="33223">MKKETDTKLASKNKMKFAPKRPTQKKPTVPKIEPTNIKEEPMDTDLLQHIKTAKNNAGFGRRMPKTEEKVKANVEQIAFGATSYTTFGASGSFTGLSSSKVDKEEKEYEFPWDDNSNYPITLPLREDRRDPKILNEEEFGGSFASSFAFGTELDPASKLGLSVQSDIPQMIFFQLPAMLPLSKPDMGDSAKKDTEASSLRGAKKDTGASSSRGAKKGCKLRELSAGYMGKLLVYKSGKVKMKFGENLFDVYPGSECKFSQDVAVVNLKEKQCCVIGQLGKERAIVIPDIDSMLDSTEVKTK</sequence>
<dbReference type="InterPro" id="IPR007811">
    <property type="entry name" value="RPC4"/>
</dbReference>
<accession>A0A833QMV1</accession>
<dbReference type="EMBL" id="SWLB01000014">
    <property type="protein sequence ID" value="KAF3330020.1"/>
    <property type="molecule type" value="Genomic_DNA"/>
</dbReference>
<dbReference type="GO" id="GO:0005666">
    <property type="term" value="C:RNA polymerase III complex"/>
    <property type="evidence" value="ECO:0007669"/>
    <property type="project" value="InterPro"/>
</dbReference>
<name>A0A833QMV1_9POAL</name>
<reference evidence="6" key="1">
    <citation type="submission" date="2020-01" db="EMBL/GenBank/DDBJ databases">
        <title>Genome sequence of Kobresia littledalei, the first chromosome-level genome in the family Cyperaceae.</title>
        <authorList>
            <person name="Qu G."/>
        </authorList>
    </citation>
    <scope>NUCLEOTIDE SEQUENCE</scope>
    <source>
        <strain evidence="6">C.B.Clarke</strain>
        <tissue evidence="6">Leaf</tissue>
    </source>
</reference>
<dbReference type="PANTHER" id="PTHR13408:SF0">
    <property type="entry name" value="DNA-DIRECTED RNA POLYMERASE III SUBUNIT RPC4"/>
    <property type="match status" value="1"/>
</dbReference>
<dbReference type="PANTHER" id="PTHR13408">
    <property type="entry name" value="DNA-DIRECTED RNA POLYMERASE III"/>
    <property type="match status" value="1"/>
</dbReference>
<keyword evidence="3" id="KW-0804">Transcription</keyword>
<feature type="compositionally biased region" description="Basic residues" evidence="5">
    <location>
        <begin position="11"/>
        <end position="24"/>
    </location>
</feature>
<evidence type="ECO:0000256" key="4">
    <source>
        <dbReference type="ARBA" id="ARBA00023242"/>
    </source>
</evidence>
<dbReference type="OrthoDB" id="747670at2759"/>
<evidence type="ECO:0000256" key="3">
    <source>
        <dbReference type="ARBA" id="ARBA00023163"/>
    </source>
</evidence>
<protein>
    <submittedName>
        <fullName evidence="6">DNA-directed RNA polymerase III subunit RPC4</fullName>
    </submittedName>
</protein>
<evidence type="ECO:0000256" key="1">
    <source>
        <dbReference type="ARBA" id="ARBA00004123"/>
    </source>
</evidence>
<comment type="subcellular location">
    <subcellularLocation>
        <location evidence="1">Nucleus</location>
    </subcellularLocation>
</comment>
<dbReference type="Proteomes" id="UP000623129">
    <property type="component" value="Unassembled WGS sequence"/>
</dbReference>